<keyword evidence="8" id="KW-1185">Reference proteome</keyword>
<dbReference type="OrthoDB" id="3750842at2759"/>
<feature type="transmembrane region" description="Helical" evidence="6">
    <location>
        <begin position="101"/>
        <end position="118"/>
    </location>
</feature>
<dbReference type="Proteomes" id="UP000799440">
    <property type="component" value="Unassembled WGS sequence"/>
</dbReference>
<protein>
    <recommendedName>
        <fullName evidence="9">DUF1772-domain-containing protein</fullName>
    </recommendedName>
</protein>
<evidence type="ECO:0000313" key="7">
    <source>
        <dbReference type="EMBL" id="KAF2746382.1"/>
    </source>
</evidence>
<evidence type="ECO:0000256" key="4">
    <source>
        <dbReference type="ARBA" id="ARBA00023136"/>
    </source>
</evidence>
<name>A0A6A6V6R7_9PLEO</name>
<sequence>MADSTLVKTISNTCITFSFILAGNAITQSFMTLPALLADWPSPTSPEHATRARLLGRQWPYCWSVGNVFFRPISALGFVGYAYTAYSVYQEGERAQSDWRVWAFAALAHFVTVLHSALNMQPLNDKLEALVRVEEKELKSAKEIAERWAKWNLVRLVNPVLAGAAAISQSWF</sequence>
<dbReference type="GO" id="GO:0016020">
    <property type="term" value="C:membrane"/>
    <property type="evidence" value="ECO:0007669"/>
    <property type="project" value="UniProtKB-SubCell"/>
</dbReference>
<dbReference type="Pfam" id="PF08592">
    <property type="entry name" value="Anthrone_oxy"/>
    <property type="match status" value="1"/>
</dbReference>
<comment type="subcellular location">
    <subcellularLocation>
        <location evidence="1">Membrane</location>
        <topology evidence="1">Multi-pass membrane protein</topology>
    </subcellularLocation>
</comment>
<evidence type="ECO:0000256" key="1">
    <source>
        <dbReference type="ARBA" id="ARBA00004141"/>
    </source>
</evidence>
<dbReference type="EMBL" id="MU006578">
    <property type="protein sequence ID" value="KAF2746382.1"/>
    <property type="molecule type" value="Genomic_DNA"/>
</dbReference>
<keyword evidence="4 6" id="KW-0472">Membrane</keyword>
<evidence type="ECO:0000256" key="3">
    <source>
        <dbReference type="ARBA" id="ARBA00022989"/>
    </source>
</evidence>
<comment type="similarity">
    <text evidence="5">Belongs to the anthrone oxygenase family.</text>
</comment>
<feature type="transmembrane region" description="Helical" evidence="6">
    <location>
        <begin position="69"/>
        <end position="89"/>
    </location>
</feature>
<accession>A0A6A6V6R7</accession>
<evidence type="ECO:0000256" key="5">
    <source>
        <dbReference type="ARBA" id="ARBA00034313"/>
    </source>
</evidence>
<evidence type="ECO:0000256" key="6">
    <source>
        <dbReference type="SAM" id="Phobius"/>
    </source>
</evidence>
<evidence type="ECO:0000256" key="2">
    <source>
        <dbReference type="ARBA" id="ARBA00022692"/>
    </source>
</evidence>
<dbReference type="AlphaFoldDB" id="A0A6A6V6R7"/>
<evidence type="ECO:0008006" key="9">
    <source>
        <dbReference type="Google" id="ProtNLM"/>
    </source>
</evidence>
<gene>
    <name evidence="7" type="ORF">M011DRAFT_445909</name>
</gene>
<dbReference type="InterPro" id="IPR013901">
    <property type="entry name" value="Anthrone_oxy"/>
</dbReference>
<proteinExistence type="inferred from homology"/>
<reference evidence="7" key="1">
    <citation type="journal article" date="2020" name="Stud. Mycol.">
        <title>101 Dothideomycetes genomes: a test case for predicting lifestyles and emergence of pathogens.</title>
        <authorList>
            <person name="Haridas S."/>
            <person name="Albert R."/>
            <person name="Binder M."/>
            <person name="Bloem J."/>
            <person name="Labutti K."/>
            <person name="Salamov A."/>
            <person name="Andreopoulos B."/>
            <person name="Baker S."/>
            <person name="Barry K."/>
            <person name="Bills G."/>
            <person name="Bluhm B."/>
            <person name="Cannon C."/>
            <person name="Castanera R."/>
            <person name="Culley D."/>
            <person name="Daum C."/>
            <person name="Ezra D."/>
            <person name="Gonzalez J."/>
            <person name="Henrissat B."/>
            <person name="Kuo A."/>
            <person name="Liang C."/>
            <person name="Lipzen A."/>
            <person name="Lutzoni F."/>
            <person name="Magnuson J."/>
            <person name="Mondo S."/>
            <person name="Nolan M."/>
            <person name="Ohm R."/>
            <person name="Pangilinan J."/>
            <person name="Park H.-J."/>
            <person name="Ramirez L."/>
            <person name="Alfaro M."/>
            <person name="Sun H."/>
            <person name="Tritt A."/>
            <person name="Yoshinaga Y."/>
            <person name="Zwiers L.-H."/>
            <person name="Turgeon B."/>
            <person name="Goodwin S."/>
            <person name="Spatafora J."/>
            <person name="Crous P."/>
            <person name="Grigoriev I."/>
        </authorList>
    </citation>
    <scope>NUCLEOTIDE SEQUENCE</scope>
    <source>
        <strain evidence="7">CBS 119925</strain>
    </source>
</reference>
<evidence type="ECO:0000313" key="8">
    <source>
        <dbReference type="Proteomes" id="UP000799440"/>
    </source>
</evidence>
<keyword evidence="2 6" id="KW-0812">Transmembrane</keyword>
<organism evidence="7 8">
    <name type="scientific">Sporormia fimetaria CBS 119925</name>
    <dbReference type="NCBI Taxonomy" id="1340428"/>
    <lineage>
        <taxon>Eukaryota</taxon>
        <taxon>Fungi</taxon>
        <taxon>Dikarya</taxon>
        <taxon>Ascomycota</taxon>
        <taxon>Pezizomycotina</taxon>
        <taxon>Dothideomycetes</taxon>
        <taxon>Pleosporomycetidae</taxon>
        <taxon>Pleosporales</taxon>
        <taxon>Sporormiaceae</taxon>
        <taxon>Sporormia</taxon>
    </lineage>
</organism>
<keyword evidence="3 6" id="KW-1133">Transmembrane helix</keyword>
<dbReference type="PANTHER" id="PTHR35042">
    <property type="entry name" value="ANTHRONE OXYGENASE ENCC"/>
    <property type="match status" value="1"/>
</dbReference>
<dbReference type="PANTHER" id="PTHR35042:SF1">
    <property type="entry name" value="DUF1772-DOMAIN-CONTAINING PROTEIN"/>
    <property type="match status" value="1"/>
</dbReference>